<protein>
    <submittedName>
        <fullName evidence="3">FG-GAP repeat domain-containing protein</fullName>
    </submittedName>
</protein>
<dbReference type="InterPro" id="IPR028994">
    <property type="entry name" value="Integrin_alpha_N"/>
</dbReference>
<evidence type="ECO:0000313" key="4">
    <source>
        <dbReference type="Proteomes" id="UP001614391"/>
    </source>
</evidence>
<name>A0ABW8CM44_STRBI</name>
<accession>A0ABW8CM44</accession>
<dbReference type="Proteomes" id="UP001614391">
    <property type="component" value="Unassembled WGS sequence"/>
</dbReference>
<keyword evidence="1" id="KW-0732">Signal</keyword>
<comment type="caution">
    <text evidence="3">The sequence shown here is derived from an EMBL/GenBank/DDBJ whole genome shotgun (WGS) entry which is preliminary data.</text>
</comment>
<dbReference type="SUPFAM" id="SSF69318">
    <property type="entry name" value="Integrin alpha N-terminal domain"/>
    <property type="match status" value="1"/>
</dbReference>
<feature type="region of interest" description="Disordered" evidence="2">
    <location>
        <begin position="49"/>
        <end position="75"/>
    </location>
</feature>
<dbReference type="Pfam" id="PF13517">
    <property type="entry name" value="FG-GAP_3"/>
    <property type="match status" value="1"/>
</dbReference>
<dbReference type="EMBL" id="JBITYT010000002">
    <property type="protein sequence ID" value="MFI9118629.1"/>
    <property type="molecule type" value="Genomic_DNA"/>
</dbReference>
<evidence type="ECO:0000313" key="3">
    <source>
        <dbReference type="EMBL" id="MFI9118629.1"/>
    </source>
</evidence>
<evidence type="ECO:0000256" key="1">
    <source>
        <dbReference type="ARBA" id="ARBA00022729"/>
    </source>
</evidence>
<organism evidence="3 4">
    <name type="scientific">Streptomyces bikiniensis</name>
    <dbReference type="NCBI Taxonomy" id="1896"/>
    <lineage>
        <taxon>Bacteria</taxon>
        <taxon>Bacillati</taxon>
        <taxon>Actinomycetota</taxon>
        <taxon>Actinomycetes</taxon>
        <taxon>Kitasatosporales</taxon>
        <taxon>Streptomycetaceae</taxon>
        <taxon>Streptomyces</taxon>
    </lineage>
</organism>
<proteinExistence type="predicted"/>
<sequence>MDSGDLMVWIRGPDGAFRPKKPAVRNRTPTGTVVGDFTGDGRADILVRDADGTPKLRTGRGDATFDDPRTAPVRR</sequence>
<dbReference type="InterPro" id="IPR013517">
    <property type="entry name" value="FG-GAP"/>
</dbReference>
<reference evidence="3 4" key="1">
    <citation type="submission" date="2024-10" db="EMBL/GenBank/DDBJ databases">
        <title>The Natural Products Discovery Center: Release of the First 8490 Sequenced Strains for Exploring Actinobacteria Biosynthetic Diversity.</title>
        <authorList>
            <person name="Kalkreuter E."/>
            <person name="Kautsar S.A."/>
            <person name="Yang D."/>
            <person name="Bader C.D."/>
            <person name="Teijaro C.N."/>
            <person name="Fluegel L."/>
            <person name="Davis C.M."/>
            <person name="Simpson J.R."/>
            <person name="Lauterbach L."/>
            <person name="Steele A.D."/>
            <person name="Gui C."/>
            <person name="Meng S."/>
            <person name="Li G."/>
            <person name="Viehrig K."/>
            <person name="Ye F."/>
            <person name="Su P."/>
            <person name="Kiefer A.F."/>
            <person name="Nichols A."/>
            <person name="Cepeda A.J."/>
            <person name="Yan W."/>
            <person name="Fan B."/>
            <person name="Jiang Y."/>
            <person name="Adhikari A."/>
            <person name="Zheng C.-J."/>
            <person name="Schuster L."/>
            <person name="Cowan T.M."/>
            <person name="Smanski M.J."/>
            <person name="Chevrette M.G."/>
            <person name="De Carvalho L.P.S."/>
            <person name="Shen B."/>
        </authorList>
    </citation>
    <scope>NUCLEOTIDE SEQUENCE [LARGE SCALE GENOMIC DNA]</scope>
    <source>
        <strain evidence="3 4">NPDC053346</strain>
    </source>
</reference>
<gene>
    <name evidence="3" type="ORF">ACIGW0_04345</name>
</gene>
<keyword evidence="4" id="KW-1185">Reference proteome</keyword>
<dbReference type="RefSeq" id="WP_399610816.1">
    <property type="nucleotide sequence ID" value="NZ_JBITYT010000002.1"/>
</dbReference>
<evidence type="ECO:0000256" key="2">
    <source>
        <dbReference type="SAM" id="MobiDB-lite"/>
    </source>
</evidence>